<dbReference type="Pfam" id="PF00563">
    <property type="entry name" value="EAL"/>
    <property type="match status" value="1"/>
</dbReference>
<dbReference type="Gene3D" id="3.20.20.450">
    <property type="entry name" value="EAL domain"/>
    <property type="match status" value="1"/>
</dbReference>
<accession>A0ABR8TSW4</accession>
<dbReference type="PANTHER" id="PTHR33121:SF76">
    <property type="entry name" value="SIGNALING PROTEIN"/>
    <property type="match status" value="1"/>
</dbReference>
<dbReference type="InterPro" id="IPR000644">
    <property type="entry name" value="CBS_dom"/>
</dbReference>
<dbReference type="PROSITE" id="PS50883">
    <property type="entry name" value="EAL"/>
    <property type="match status" value="1"/>
</dbReference>
<feature type="domain" description="EAL" evidence="2">
    <location>
        <begin position="3"/>
        <end position="253"/>
    </location>
</feature>
<proteinExistence type="predicted"/>
<evidence type="ECO:0000259" key="3">
    <source>
        <dbReference type="PROSITE" id="PS51371"/>
    </source>
</evidence>
<evidence type="ECO:0000313" key="5">
    <source>
        <dbReference type="Proteomes" id="UP000611945"/>
    </source>
</evidence>
<evidence type="ECO:0000259" key="2">
    <source>
        <dbReference type="PROSITE" id="PS50883"/>
    </source>
</evidence>
<organism evidence="4 5">
    <name type="scientific">Serpens gallinarum</name>
    <dbReference type="NCBI Taxonomy" id="2763075"/>
    <lineage>
        <taxon>Bacteria</taxon>
        <taxon>Pseudomonadati</taxon>
        <taxon>Pseudomonadota</taxon>
        <taxon>Gammaproteobacteria</taxon>
        <taxon>Pseudomonadales</taxon>
        <taxon>Pseudomonadaceae</taxon>
        <taxon>Pseudomonas</taxon>
    </lineage>
</organism>
<dbReference type="SUPFAM" id="SSF54631">
    <property type="entry name" value="CBS-domain pair"/>
    <property type="match status" value="1"/>
</dbReference>
<dbReference type="InterPro" id="IPR046342">
    <property type="entry name" value="CBS_dom_sf"/>
</dbReference>
<dbReference type="SMART" id="SM00052">
    <property type="entry name" value="EAL"/>
    <property type="match status" value="1"/>
</dbReference>
<sequence>MTVSEQLSELDKIFAHGDLNTLFQPILSLSEQRIYGYEALSRGPSTSPLHAPLPLFSAARQCGRLGELERLCRKTACERFCALNLDSLLFLNVCPELLLEPDHQPGHTVEILARLGLPPERVVIELTEQMPISDVGLLQTALQHYRAMGFSIALDDLGAGYSSLRMWSELRPDYVKIDRHFIDGIDRDPVKREFVDSILSMARASRAKVIAEGIERSEELATLMEMGVDLLQGYLLGRPQECPEFDVQHYLVTLNRQFLGGADNLSMLLIDQPAVRADTTVPQVQELFSSQPRLSSLAILDNTQRPVGIVHRHVFSEALRKPFATDLFARKPISRLMTLDFLAVEQSCSLQQVSRLLTHRAEQRIEENFIITRNGGYLGLGRTIDVLARITEQKTSKNIRTAPASANQLL</sequence>
<dbReference type="Gene3D" id="3.10.580.10">
    <property type="entry name" value="CBS-domain"/>
    <property type="match status" value="1"/>
</dbReference>
<dbReference type="CDD" id="cd01948">
    <property type="entry name" value="EAL"/>
    <property type="match status" value="1"/>
</dbReference>
<keyword evidence="1" id="KW-0129">CBS domain</keyword>
<feature type="domain" description="CBS" evidence="3">
    <location>
        <begin position="267"/>
        <end position="327"/>
    </location>
</feature>
<dbReference type="EMBL" id="JACSQG010000013">
    <property type="protein sequence ID" value="MBD7978862.1"/>
    <property type="molecule type" value="Genomic_DNA"/>
</dbReference>
<protein>
    <submittedName>
        <fullName evidence="4">EAL domain-containing protein</fullName>
    </submittedName>
</protein>
<dbReference type="Proteomes" id="UP000611945">
    <property type="component" value="Unassembled WGS sequence"/>
</dbReference>
<keyword evidence="5" id="KW-1185">Reference proteome</keyword>
<dbReference type="InterPro" id="IPR001633">
    <property type="entry name" value="EAL_dom"/>
</dbReference>
<name>A0ABR8TSW4_9PSED</name>
<dbReference type="Pfam" id="PF00571">
    <property type="entry name" value="CBS"/>
    <property type="match status" value="1"/>
</dbReference>
<dbReference type="InterPro" id="IPR035919">
    <property type="entry name" value="EAL_sf"/>
</dbReference>
<dbReference type="PROSITE" id="PS51371">
    <property type="entry name" value="CBS"/>
    <property type="match status" value="1"/>
</dbReference>
<dbReference type="InterPro" id="IPR050706">
    <property type="entry name" value="Cyclic-di-GMP_PDE-like"/>
</dbReference>
<dbReference type="SUPFAM" id="SSF141868">
    <property type="entry name" value="EAL domain-like"/>
    <property type="match status" value="1"/>
</dbReference>
<dbReference type="PANTHER" id="PTHR33121">
    <property type="entry name" value="CYCLIC DI-GMP PHOSPHODIESTERASE PDEF"/>
    <property type="match status" value="1"/>
</dbReference>
<evidence type="ECO:0000313" key="4">
    <source>
        <dbReference type="EMBL" id="MBD7978862.1"/>
    </source>
</evidence>
<gene>
    <name evidence="4" type="ORF">H9642_16895</name>
</gene>
<evidence type="ECO:0000256" key="1">
    <source>
        <dbReference type="PROSITE-ProRule" id="PRU00703"/>
    </source>
</evidence>
<reference evidence="4 5" key="1">
    <citation type="submission" date="2020-08" db="EMBL/GenBank/DDBJ databases">
        <title>A Genomic Blueprint of the Chicken Gut Microbiome.</title>
        <authorList>
            <person name="Gilroy R."/>
            <person name="Ravi A."/>
            <person name="Getino M."/>
            <person name="Pursley I."/>
            <person name="Horton D.L."/>
            <person name="Alikhan N.-F."/>
            <person name="Baker D."/>
            <person name="Gharbi K."/>
            <person name="Hall N."/>
            <person name="Watson M."/>
            <person name="Adriaenssens E.M."/>
            <person name="Foster-Nyarko E."/>
            <person name="Jarju S."/>
            <person name="Secka A."/>
            <person name="Antonio M."/>
            <person name="Oren A."/>
            <person name="Chaudhuri R."/>
            <person name="La Ragione R.M."/>
            <person name="Hildebrand F."/>
            <person name="Pallen M.J."/>
        </authorList>
    </citation>
    <scope>NUCLEOTIDE SEQUENCE [LARGE SCALE GENOMIC DNA]</scope>
    <source>
        <strain evidence="4 5">Sa2CUA2</strain>
    </source>
</reference>
<comment type="caution">
    <text evidence="4">The sequence shown here is derived from an EMBL/GenBank/DDBJ whole genome shotgun (WGS) entry which is preliminary data.</text>
</comment>